<evidence type="ECO:0000259" key="21">
    <source>
        <dbReference type="PROSITE" id="PS50999"/>
    </source>
</evidence>
<comment type="subunit">
    <text evidence="3">Component of the cytochrome c oxidase (complex IV, CIV), a multisubunit enzyme composed of a catalytic core of 3 subunits and several supernumerary subunits. The complex exists as a monomer or a dimer and forms supercomplexes (SCs) in the inner mitochondrial membrane with ubiquinol-cytochrome c oxidoreductase (cytochrome b-c1 complex, complex III, CIII).</text>
</comment>
<protein>
    <recommendedName>
        <fullName evidence="4 18">Cytochrome c oxidase subunit 2</fullName>
    </recommendedName>
</protein>
<evidence type="ECO:0000256" key="7">
    <source>
        <dbReference type="ARBA" id="ARBA00022692"/>
    </source>
</evidence>
<evidence type="ECO:0000256" key="14">
    <source>
        <dbReference type="ARBA" id="ARBA00023008"/>
    </source>
</evidence>
<comment type="similarity">
    <text evidence="2 18">Belongs to the cytochrome c oxidase subunit 2 family.</text>
</comment>
<name>A0A1S5VPT2_9NEOP</name>
<evidence type="ECO:0000256" key="16">
    <source>
        <dbReference type="ARBA" id="ARBA00023136"/>
    </source>
</evidence>
<keyword evidence="12 18" id="KW-0249">Electron transport</keyword>
<sequence>MATWLTLTLQDSASPVMEQLIYFHDHALMIMLMIITAVFYTMISIIQNKQTSRFMLEGQMIETIWTIAPAVILVFIAIPSLRLLYLMDEIHNPVMTLKAVGHQWYWSYEYSDFTKLEFDSYMVQQDDQQINTFRLLDTDNRTVLPMNSPIRLIVTAADVLHSWTVPSLGVKTDATPGRLNQVSFSINRPGLLYGQCSEICGANHSFMPIVIESVSTNQFINWVSKMSE</sequence>
<organism evidence="22">
    <name type="scientific">Pericapritermes sp. G TB-2017</name>
    <dbReference type="NCBI Taxonomy" id="1934587"/>
    <lineage>
        <taxon>Eukaryota</taxon>
        <taxon>Metazoa</taxon>
        <taxon>Ecdysozoa</taxon>
        <taxon>Arthropoda</taxon>
        <taxon>Hexapoda</taxon>
        <taxon>Insecta</taxon>
        <taxon>Pterygota</taxon>
        <taxon>Neoptera</taxon>
        <taxon>Polyneoptera</taxon>
        <taxon>Dictyoptera</taxon>
        <taxon>Blattodea</taxon>
        <taxon>Blattoidea</taxon>
        <taxon>Termitoidae</taxon>
        <taxon>Termitidae</taxon>
        <taxon>Termitinae</taxon>
        <taxon>Pericapritermes group</taxon>
        <taxon>Pericapritermes</taxon>
    </lineage>
</organism>
<evidence type="ECO:0000256" key="5">
    <source>
        <dbReference type="ARBA" id="ARBA00022448"/>
    </source>
</evidence>
<comment type="subcellular location">
    <subcellularLocation>
        <location evidence="1 18">Mitochondrion inner membrane</location>
        <topology evidence="1 18">Multi-pass membrane protein</topology>
    </subcellularLocation>
</comment>
<geneLocation type="mitochondrion" evidence="22"/>
<evidence type="ECO:0000256" key="3">
    <source>
        <dbReference type="ARBA" id="ARBA00011164"/>
    </source>
</evidence>
<evidence type="ECO:0000256" key="1">
    <source>
        <dbReference type="ARBA" id="ARBA00004448"/>
    </source>
</evidence>
<comment type="function">
    <text evidence="18">Component of the cytochrome c oxidase, the last enzyme in the mitochondrial electron transport chain which drives oxidative phosphorylation. The respiratory chain contains 3 multisubunit complexes succinate dehydrogenase (complex II, CII), ubiquinol-cytochrome c oxidoreductase (cytochrome b-c1 complex, complex III, CIII) and cytochrome c oxidase (complex IV, CIV), that cooperate to transfer electrons derived from NADH and succinate to molecular oxygen, creating an electrochemical gradient over the inner membrane that drives transmembrane transport and the ATP synthase. Cytochrome c oxidase is the component of the respiratory chain that catalyzes the reduction of oxygen to water. Electrons originating from reduced cytochrome c in the intermembrane space (IMS) are transferred via the dinuclear copper A center (CU(A)) of subunit 2 and heme A of subunit 1 to the active site in subunit 1, a binuclear center (BNC) formed by heme A3 and copper B (CU(B)). The BNC reduces molecular oxygen to 2 water molecules using 4 electrons from cytochrome c in the IMS and 4 protons from the mitochondrial matrix.</text>
</comment>
<evidence type="ECO:0000256" key="11">
    <source>
        <dbReference type="ARBA" id="ARBA00022967"/>
    </source>
</evidence>
<dbReference type="InterPro" id="IPR036257">
    <property type="entry name" value="Cyt_c_oxidase_su2_TM_sf"/>
</dbReference>
<keyword evidence="5 18" id="KW-0813">Transport</keyword>
<keyword evidence="9 18" id="KW-0999">Mitochondrion inner membrane</keyword>
<dbReference type="PRINTS" id="PR01166">
    <property type="entry name" value="CYCOXIDASEII"/>
</dbReference>
<dbReference type="InterPro" id="IPR034210">
    <property type="entry name" value="CcO_II_C"/>
</dbReference>
<dbReference type="FunFam" id="2.60.40.420:FF:000001">
    <property type="entry name" value="Cytochrome c oxidase subunit 2"/>
    <property type="match status" value="1"/>
</dbReference>
<dbReference type="InterPro" id="IPR011759">
    <property type="entry name" value="Cyt_c_oxidase_su2_TM_dom"/>
</dbReference>
<evidence type="ECO:0000256" key="9">
    <source>
        <dbReference type="ARBA" id="ARBA00022792"/>
    </source>
</evidence>
<keyword evidence="10" id="KW-0460">Magnesium</keyword>
<evidence type="ECO:0000259" key="20">
    <source>
        <dbReference type="PROSITE" id="PS50857"/>
    </source>
</evidence>
<dbReference type="InterPro" id="IPR014222">
    <property type="entry name" value="Cyt_c_oxidase_su2"/>
</dbReference>
<evidence type="ECO:0000256" key="12">
    <source>
        <dbReference type="ARBA" id="ARBA00022982"/>
    </source>
</evidence>
<dbReference type="AlphaFoldDB" id="A0A1S5VPT2"/>
<dbReference type="PROSITE" id="PS50857">
    <property type="entry name" value="COX2_CUA"/>
    <property type="match status" value="1"/>
</dbReference>
<dbReference type="EMBL" id="KY224519">
    <property type="protein sequence ID" value="AQP27990.1"/>
    <property type="molecule type" value="Genomic_DNA"/>
</dbReference>
<evidence type="ECO:0000256" key="17">
    <source>
        <dbReference type="ARBA" id="ARBA00049512"/>
    </source>
</evidence>
<proteinExistence type="inferred from homology"/>
<dbReference type="GO" id="GO:0042773">
    <property type="term" value="P:ATP synthesis coupled electron transport"/>
    <property type="evidence" value="ECO:0007669"/>
    <property type="project" value="TreeGrafter"/>
</dbReference>
<keyword evidence="16 18" id="KW-0472">Membrane</keyword>
<dbReference type="SUPFAM" id="SSF81464">
    <property type="entry name" value="Cytochrome c oxidase subunit II-like, transmembrane region"/>
    <property type="match status" value="1"/>
</dbReference>
<dbReference type="GO" id="GO:0004129">
    <property type="term" value="F:cytochrome-c oxidase activity"/>
    <property type="evidence" value="ECO:0007669"/>
    <property type="project" value="UniProtKB-EC"/>
</dbReference>
<keyword evidence="7 18" id="KW-0812">Transmembrane</keyword>
<evidence type="ECO:0000256" key="15">
    <source>
        <dbReference type="ARBA" id="ARBA00023128"/>
    </source>
</evidence>
<keyword evidence="6 18" id="KW-0679">Respiratory chain</keyword>
<evidence type="ECO:0000256" key="19">
    <source>
        <dbReference type="SAM" id="Phobius"/>
    </source>
</evidence>
<feature type="transmembrane region" description="Helical" evidence="19">
    <location>
        <begin position="20"/>
        <end position="43"/>
    </location>
</feature>
<dbReference type="PROSITE" id="PS00078">
    <property type="entry name" value="COX2"/>
    <property type="match status" value="1"/>
</dbReference>
<dbReference type="PANTHER" id="PTHR22888:SF9">
    <property type="entry name" value="CYTOCHROME C OXIDASE SUBUNIT 2"/>
    <property type="match status" value="1"/>
</dbReference>
<dbReference type="InterPro" id="IPR001505">
    <property type="entry name" value="Copper_CuA"/>
</dbReference>
<dbReference type="InterPro" id="IPR002429">
    <property type="entry name" value="CcO_II-like_C"/>
</dbReference>
<feature type="domain" description="Cytochrome oxidase subunit II copper A binding" evidence="20">
    <location>
        <begin position="92"/>
        <end position="225"/>
    </location>
</feature>
<reference evidence="22" key="1">
    <citation type="journal article" date="2016" name="Mol. Biol. Evol.">
        <title>Mitochondrial Phylogenomics Resolves the Global Spread of Higher Termites, Ecosystem Engineers of the Tropics.</title>
        <authorList>
            <person name="Bourguignon T."/>
            <person name="Lo N."/>
            <person name="Sobotnik J."/>
            <person name="Ho S.Y."/>
            <person name="Iqbal N."/>
            <person name="Coissac E."/>
            <person name="Lee M."/>
            <person name="Jendryka M.M."/>
            <person name="Sillam-Dusses D."/>
            <person name="Krizkova B."/>
            <person name="Roisin Y."/>
            <person name="Evans T.A."/>
        </authorList>
    </citation>
    <scope>NUCLEOTIDE SEQUENCE</scope>
    <source>
        <strain evidence="22">TP1.19B</strain>
    </source>
</reference>
<dbReference type="Pfam" id="PF00116">
    <property type="entry name" value="COX2"/>
    <property type="match status" value="1"/>
</dbReference>
<keyword evidence="8 18" id="KW-0479">Metal-binding</keyword>
<evidence type="ECO:0000256" key="6">
    <source>
        <dbReference type="ARBA" id="ARBA00022660"/>
    </source>
</evidence>
<evidence type="ECO:0000256" key="18">
    <source>
        <dbReference type="RuleBase" id="RU000457"/>
    </source>
</evidence>
<dbReference type="Pfam" id="PF02790">
    <property type="entry name" value="COX2_TM"/>
    <property type="match status" value="1"/>
</dbReference>
<dbReference type="InterPro" id="IPR008972">
    <property type="entry name" value="Cupredoxin"/>
</dbReference>
<dbReference type="SUPFAM" id="SSF49503">
    <property type="entry name" value="Cupredoxins"/>
    <property type="match status" value="1"/>
</dbReference>
<dbReference type="PROSITE" id="PS50999">
    <property type="entry name" value="COX2_TM"/>
    <property type="match status" value="1"/>
</dbReference>
<evidence type="ECO:0000256" key="2">
    <source>
        <dbReference type="ARBA" id="ARBA00007866"/>
    </source>
</evidence>
<dbReference type="GO" id="GO:0005743">
    <property type="term" value="C:mitochondrial inner membrane"/>
    <property type="evidence" value="ECO:0007669"/>
    <property type="project" value="UniProtKB-SubCell"/>
</dbReference>
<dbReference type="InterPro" id="IPR045187">
    <property type="entry name" value="CcO_II"/>
</dbReference>
<evidence type="ECO:0000256" key="13">
    <source>
        <dbReference type="ARBA" id="ARBA00022989"/>
    </source>
</evidence>
<keyword evidence="15 18" id="KW-0496">Mitochondrion</keyword>
<evidence type="ECO:0000313" key="22">
    <source>
        <dbReference type="EMBL" id="AQP27990.1"/>
    </source>
</evidence>
<dbReference type="Gene3D" id="2.60.40.420">
    <property type="entry name" value="Cupredoxins - blue copper proteins"/>
    <property type="match status" value="1"/>
</dbReference>
<dbReference type="GO" id="GO:0016491">
    <property type="term" value="F:oxidoreductase activity"/>
    <property type="evidence" value="ECO:0007669"/>
    <property type="project" value="InterPro"/>
</dbReference>
<accession>A0A1S5VPT2</accession>
<evidence type="ECO:0000256" key="10">
    <source>
        <dbReference type="ARBA" id="ARBA00022842"/>
    </source>
</evidence>
<dbReference type="GO" id="GO:0005507">
    <property type="term" value="F:copper ion binding"/>
    <property type="evidence" value="ECO:0007669"/>
    <property type="project" value="InterPro"/>
</dbReference>
<dbReference type="PANTHER" id="PTHR22888">
    <property type="entry name" value="CYTOCHROME C OXIDASE, SUBUNIT II"/>
    <property type="match status" value="1"/>
</dbReference>
<gene>
    <name evidence="22" type="primary">cox2</name>
</gene>
<dbReference type="CDD" id="cd13912">
    <property type="entry name" value="CcO_II_C"/>
    <property type="match status" value="1"/>
</dbReference>
<comment type="cofactor">
    <cofactor evidence="18">
        <name>Cu cation</name>
        <dbReference type="ChEBI" id="CHEBI:23378"/>
    </cofactor>
    <text evidence="18">Binds a copper A center.</text>
</comment>
<dbReference type="Gene3D" id="1.10.287.90">
    <property type="match status" value="1"/>
</dbReference>
<evidence type="ECO:0000256" key="8">
    <source>
        <dbReference type="ARBA" id="ARBA00022723"/>
    </source>
</evidence>
<dbReference type="FunFam" id="1.10.287.90:FF:000001">
    <property type="entry name" value="Cytochrome c oxidase subunit 2"/>
    <property type="match status" value="1"/>
</dbReference>
<dbReference type="NCBIfam" id="TIGR02866">
    <property type="entry name" value="CoxB"/>
    <property type="match status" value="1"/>
</dbReference>
<keyword evidence="13 19" id="KW-1133">Transmembrane helix</keyword>
<evidence type="ECO:0000256" key="4">
    <source>
        <dbReference type="ARBA" id="ARBA00015946"/>
    </source>
</evidence>
<feature type="domain" description="Cytochrome oxidase subunit II transmembrane region profile" evidence="21">
    <location>
        <begin position="1"/>
        <end position="91"/>
    </location>
</feature>
<comment type="catalytic activity">
    <reaction evidence="17">
        <text>4 Fe(II)-[cytochrome c] + O2 + 8 H(+)(in) = 4 Fe(III)-[cytochrome c] + 2 H2O + 4 H(+)(out)</text>
        <dbReference type="Rhea" id="RHEA:11436"/>
        <dbReference type="Rhea" id="RHEA-COMP:10350"/>
        <dbReference type="Rhea" id="RHEA-COMP:14399"/>
        <dbReference type="ChEBI" id="CHEBI:15377"/>
        <dbReference type="ChEBI" id="CHEBI:15378"/>
        <dbReference type="ChEBI" id="CHEBI:15379"/>
        <dbReference type="ChEBI" id="CHEBI:29033"/>
        <dbReference type="ChEBI" id="CHEBI:29034"/>
        <dbReference type="EC" id="7.1.1.9"/>
    </reaction>
    <physiologicalReaction direction="left-to-right" evidence="17">
        <dbReference type="Rhea" id="RHEA:11437"/>
    </physiologicalReaction>
</comment>
<keyword evidence="14 18" id="KW-0186">Copper</keyword>
<feature type="transmembrane region" description="Helical" evidence="19">
    <location>
        <begin position="64"/>
        <end position="85"/>
    </location>
</feature>
<keyword evidence="11" id="KW-1278">Translocase</keyword>